<dbReference type="Proteomes" id="UP000729402">
    <property type="component" value="Unassembled WGS sequence"/>
</dbReference>
<evidence type="ECO:0000313" key="2">
    <source>
        <dbReference type="EMBL" id="KAG8047177.1"/>
    </source>
</evidence>
<feature type="compositionally biased region" description="Basic and acidic residues" evidence="1">
    <location>
        <begin position="26"/>
        <end position="40"/>
    </location>
</feature>
<feature type="compositionally biased region" description="Polar residues" evidence="1">
    <location>
        <begin position="7"/>
        <end position="20"/>
    </location>
</feature>
<feature type="region of interest" description="Disordered" evidence="1">
    <location>
        <begin position="1"/>
        <end position="46"/>
    </location>
</feature>
<dbReference type="AlphaFoldDB" id="A0A8J5UWX1"/>
<accession>A0A8J5UWX1</accession>
<reference evidence="2" key="1">
    <citation type="journal article" date="2021" name="bioRxiv">
        <title>Whole Genome Assembly and Annotation of Northern Wild Rice, Zizania palustris L., Supports a Whole Genome Duplication in the Zizania Genus.</title>
        <authorList>
            <person name="Haas M."/>
            <person name="Kono T."/>
            <person name="Macchietto M."/>
            <person name="Millas R."/>
            <person name="McGilp L."/>
            <person name="Shao M."/>
            <person name="Duquette J."/>
            <person name="Hirsch C.N."/>
            <person name="Kimball J."/>
        </authorList>
    </citation>
    <scope>NUCLEOTIDE SEQUENCE</scope>
    <source>
        <tissue evidence="2">Fresh leaf tissue</tissue>
    </source>
</reference>
<organism evidence="2 3">
    <name type="scientific">Zizania palustris</name>
    <name type="common">Northern wild rice</name>
    <dbReference type="NCBI Taxonomy" id="103762"/>
    <lineage>
        <taxon>Eukaryota</taxon>
        <taxon>Viridiplantae</taxon>
        <taxon>Streptophyta</taxon>
        <taxon>Embryophyta</taxon>
        <taxon>Tracheophyta</taxon>
        <taxon>Spermatophyta</taxon>
        <taxon>Magnoliopsida</taxon>
        <taxon>Liliopsida</taxon>
        <taxon>Poales</taxon>
        <taxon>Poaceae</taxon>
        <taxon>BOP clade</taxon>
        <taxon>Oryzoideae</taxon>
        <taxon>Oryzeae</taxon>
        <taxon>Zizaniinae</taxon>
        <taxon>Zizania</taxon>
    </lineage>
</organism>
<dbReference type="EMBL" id="JAAALK010000290">
    <property type="protein sequence ID" value="KAG8047177.1"/>
    <property type="molecule type" value="Genomic_DNA"/>
</dbReference>
<sequence>MRLYRQQAGTDPTAQRNTACQRAGKGKGENGRRPEQKEKGGFPARPRRVVVAVAADRGCTCWLVAREKP</sequence>
<proteinExistence type="predicted"/>
<name>A0A8J5UWX1_ZIZPA</name>
<protein>
    <submittedName>
        <fullName evidence="2">Uncharacterized protein</fullName>
    </submittedName>
</protein>
<evidence type="ECO:0000313" key="3">
    <source>
        <dbReference type="Proteomes" id="UP000729402"/>
    </source>
</evidence>
<reference evidence="2" key="2">
    <citation type="submission" date="2021-02" db="EMBL/GenBank/DDBJ databases">
        <authorList>
            <person name="Kimball J.A."/>
            <person name="Haas M.W."/>
            <person name="Macchietto M."/>
            <person name="Kono T."/>
            <person name="Duquette J."/>
            <person name="Shao M."/>
        </authorList>
    </citation>
    <scope>NUCLEOTIDE SEQUENCE</scope>
    <source>
        <tissue evidence="2">Fresh leaf tissue</tissue>
    </source>
</reference>
<keyword evidence="3" id="KW-1185">Reference proteome</keyword>
<gene>
    <name evidence="2" type="ORF">GUJ93_ZPchr0008g12333</name>
</gene>
<comment type="caution">
    <text evidence="2">The sequence shown here is derived from an EMBL/GenBank/DDBJ whole genome shotgun (WGS) entry which is preliminary data.</text>
</comment>
<evidence type="ECO:0000256" key="1">
    <source>
        <dbReference type="SAM" id="MobiDB-lite"/>
    </source>
</evidence>